<evidence type="ECO:0000256" key="1">
    <source>
        <dbReference type="SAM" id="MobiDB-lite"/>
    </source>
</evidence>
<proteinExistence type="predicted"/>
<gene>
    <name evidence="2" type="ORF">S01H1_85334</name>
</gene>
<evidence type="ECO:0000313" key="2">
    <source>
        <dbReference type="EMBL" id="GAG49434.1"/>
    </source>
</evidence>
<name>X0Y0T8_9ZZZZ</name>
<feature type="compositionally biased region" description="Pro residues" evidence="1">
    <location>
        <begin position="33"/>
        <end position="55"/>
    </location>
</feature>
<comment type="caution">
    <text evidence="2">The sequence shown here is derived from an EMBL/GenBank/DDBJ whole genome shotgun (WGS) entry which is preliminary data.</text>
</comment>
<protein>
    <submittedName>
        <fullName evidence="2">Uncharacterized protein</fullName>
    </submittedName>
</protein>
<dbReference type="AlphaFoldDB" id="X0Y0T8"/>
<organism evidence="2">
    <name type="scientific">marine sediment metagenome</name>
    <dbReference type="NCBI Taxonomy" id="412755"/>
    <lineage>
        <taxon>unclassified sequences</taxon>
        <taxon>metagenomes</taxon>
        <taxon>ecological metagenomes</taxon>
    </lineage>
</organism>
<dbReference type="EMBL" id="BARS01058567">
    <property type="protein sequence ID" value="GAG49434.1"/>
    <property type="molecule type" value="Genomic_DNA"/>
</dbReference>
<feature type="non-terminal residue" evidence="2">
    <location>
        <position position="92"/>
    </location>
</feature>
<feature type="region of interest" description="Disordered" evidence="1">
    <location>
        <begin position="32"/>
        <end position="56"/>
    </location>
</feature>
<feature type="non-terminal residue" evidence="2">
    <location>
        <position position="1"/>
    </location>
</feature>
<reference evidence="2" key="1">
    <citation type="journal article" date="2014" name="Front. Microbiol.">
        <title>High frequency of phylogenetically diverse reductive dehalogenase-homologous genes in deep subseafloor sedimentary metagenomes.</title>
        <authorList>
            <person name="Kawai M."/>
            <person name="Futagami T."/>
            <person name="Toyoda A."/>
            <person name="Takaki Y."/>
            <person name="Nishi S."/>
            <person name="Hori S."/>
            <person name="Arai W."/>
            <person name="Tsubouchi T."/>
            <person name="Morono Y."/>
            <person name="Uchiyama I."/>
            <person name="Ito T."/>
            <person name="Fujiyama A."/>
            <person name="Inagaki F."/>
            <person name="Takami H."/>
        </authorList>
    </citation>
    <scope>NUCLEOTIDE SEQUENCE</scope>
    <source>
        <strain evidence="2">Expedition CK06-06</strain>
    </source>
</reference>
<accession>X0Y0T8</accession>
<sequence>LSLPDWMSFEGLEYLAALQSNLLANELGLIVPPRQPATTPPPPQPTTAPSPPPQPIGYWTPEDAIGAYWVSYGLPYMGDCAFADSVSDIGMY</sequence>